<dbReference type="SUPFAM" id="SSF82689">
    <property type="entry name" value="Mechanosensitive channel protein MscS (YggB), C-terminal domain"/>
    <property type="match status" value="1"/>
</dbReference>
<dbReference type="InterPro" id="IPR023408">
    <property type="entry name" value="MscS_beta-dom_sf"/>
</dbReference>
<dbReference type="eggNOG" id="COG0668">
    <property type="taxonomic scope" value="Bacteria"/>
</dbReference>
<accession>A0A1N6RIS0</accession>
<protein>
    <submittedName>
        <fullName evidence="11">MscS family membrane protein</fullName>
    </submittedName>
</protein>
<feature type="domain" description="Mechanosensitive ion channel MscS" evidence="8">
    <location>
        <begin position="190"/>
        <end position="259"/>
    </location>
</feature>
<dbReference type="Pfam" id="PF21082">
    <property type="entry name" value="MS_channel_3rd"/>
    <property type="match status" value="1"/>
</dbReference>
<dbReference type="GO" id="GO:0008381">
    <property type="term" value="F:mechanosensitive monoatomic ion channel activity"/>
    <property type="evidence" value="ECO:0007669"/>
    <property type="project" value="UniProtKB-ARBA"/>
</dbReference>
<feature type="transmembrane region" description="Helical" evidence="7">
    <location>
        <begin position="27"/>
        <end position="51"/>
    </location>
</feature>
<dbReference type="SUPFAM" id="SSF50182">
    <property type="entry name" value="Sm-like ribonucleoproteins"/>
    <property type="match status" value="1"/>
</dbReference>
<dbReference type="AlphaFoldDB" id="A0A1N6RIS0"/>
<dbReference type="PROSITE" id="PS01246">
    <property type="entry name" value="UPF0003"/>
    <property type="match status" value="1"/>
</dbReference>
<dbReference type="Gene3D" id="2.30.30.60">
    <property type="match status" value="1"/>
</dbReference>
<name>A0A1N6RIS0_9GAMM</name>
<dbReference type="InterPro" id="IPR006686">
    <property type="entry name" value="MscS_channel_CS"/>
</dbReference>
<dbReference type="PANTHER" id="PTHR43634:SF2">
    <property type="entry name" value="LOW CONDUCTANCE MECHANOSENSITIVE CHANNEL YNAI"/>
    <property type="match status" value="1"/>
</dbReference>
<dbReference type="RefSeq" id="WP_076462515.1">
    <property type="nucleotide sequence ID" value="NZ_FTMN01000003.1"/>
</dbReference>
<dbReference type="InterPro" id="IPR011066">
    <property type="entry name" value="MscS_channel_C_sf"/>
</dbReference>
<dbReference type="EMBL" id="FTMN01000003">
    <property type="protein sequence ID" value="SIQ28764.1"/>
    <property type="molecule type" value="Genomic_DNA"/>
</dbReference>
<organism evidence="11 12">
    <name type="scientific">Marinobacterium stanieri</name>
    <dbReference type="NCBI Taxonomy" id="49186"/>
    <lineage>
        <taxon>Bacteria</taxon>
        <taxon>Pseudomonadati</taxon>
        <taxon>Pseudomonadota</taxon>
        <taxon>Gammaproteobacteria</taxon>
        <taxon>Oceanospirillales</taxon>
        <taxon>Oceanospirillaceae</taxon>
        <taxon>Marinobacterium</taxon>
    </lineage>
</organism>
<keyword evidence="4 7" id="KW-0812">Transmembrane</keyword>
<dbReference type="InterPro" id="IPR049142">
    <property type="entry name" value="MS_channel_1st"/>
</dbReference>
<evidence type="ECO:0000256" key="4">
    <source>
        <dbReference type="ARBA" id="ARBA00022692"/>
    </source>
</evidence>
<evidence type="ECO:0000259" key="10">
    <source>
        <dbReference type="Pfam" id="PF21088"/>
    </source>
</evidence>
<feature type="transmembrane region" description="Helical" evidence="7">
    <location>
        <begin position="152"/>
        <end position="176"/>
    </location>
</feature>
<feature type="domain" description="Mechanosensitive ion channel MscS C-terminal" evidence="9">
    <location>
        <begin position="269"/>
        <end position="352"/>
    </location>
</feature>
<dbReference type="Pfam" id="PF21088">
    <property type="entry name" value="MS_channel_1st"/>
    <property type="match status" value="1"/>
</dbReference>
<dbReference type="SUPFAM" id="SSF82861">
    <property type="entry name" value="Mechanosensitive channel protein MscS (YggB), transmembrane region"/>
    <property type="match status" value="1"/>
</dbReference>
<evidence type="ECO:0000256" key="6">
    <source>
        <dbReference type="ARBA" id="ARBA00023136"/>
    </source>
</evidence>
<dbReference type="STRING" id="49186.SAMN05421647_103361"/>
<evidence type="ECO:0000256" key="5">
    <source>
        <dbReference type="ARBA" id="ARBA00022989"/>
    </source>
</evidence>
<evidence type="ECO:0000256" key="3">
    <source>
        <dbReference type="ARBA" id="ARBA00022475"/>
    </source>
</evidence>
<gene>
    <name evidence="11" type="ORF">SAMN05421647_103361</name>
</gene>
<feature type="domain" description="Mechanosensitive ion channel transmembrane helices 2/3" evidence="10">
    <location>
        <begin position="149"/>
        <end position="188"/>
    </location>
</feature>
<evidence type="ECO:0000256" key="7">
    <source>
        <dbReference type="SAM" id="Phobius"/>
    </source>
</evidence>
<evidence type="ECO:0000259" key="9">
    <source>
        <dbReference type="Pfam" id="PF21082"/>
    </source>
</evidence>
<dbReference type="InterPro" id="IPR006685">
    <property type="entry name" value="MscS_channel_2nd"/>
</dbReference>
<proteinExistence type="inferred from homology"/>
<evidence type="ECO:0000256" key="1">
    <source>
        <dbReference type="ARBA" id="ARBA00004651"/>
    </source>
</evidence>
<keyword evidence="3" id="KW-1003">Cell membrane</keyword>
<evidence type="ECO:0000313" key="11">
    <source>
        <dbReference type="EMBL" id="SIQ28764.1"/>
    </source>
</evidence>
<dbReference type="GO" id="GO:0005886">
    <property type="term" value="C:plasma membrane"/>
    <property type="evidence" value="ECO:0007669"/>
    <property type="project" value="UniProtKB-SubCell"/>
</dbReference>
<keyword evidence="6 7" id="KW-0472">Membrane</keyword>
<feature type="transmembrane region" description="Helical" evidence="7">
    <location>
        <begin position="182"/>
        <end position="202"/>
    </location>
</feature>
<keyword evidence="5 7" id="KW-1133">Transmembrane helix</keyword>
<keyword evidence="12" id="KW-1185">Reference proteome</keyword>
<evidence type="ECO:0000256" key="2">
    <source>
        <dbReference type="ARBA" id="ARBA00008017"/>
    </source>
</evidence>
<dbReference type="Pfam" id="PF00924">
    <property type="entry name" value="MS_channel_2nd"/>
    <property type="match status" value="1"/>
</dbReference>
<sequence>MLEQLLTPAVSRFVEFWPWLDDYRWQLGATLLVSLVWVLTVLFNMVMSRLISHLSHRGSQLDGQLLKAARSPLRAMIWVLGLSLLLEILDRNDLAATGAIGDEVRRFGTILILAWAGLRLIKVIEDWVIGATGSRQRMDRTSADAIAKLMRLILFVLVGLTLLQSAGVSISGILAFGGVGGIAVGFAARDLLANFFGGLMIYMDRPFRVGDWVRSPDKEIEGTVEHIGWRLTRIRTFDQRPLYVPNATFINIAVENPSRMFNRRIFEHVGVRYDDVSRVQQIADEIREMLSEHDEIDTRQTLIVHLNRFGPSSLDIMVYTFTKTTQWVRYHEIKQDVMLKIAQIIERNGAEFAFPTQTVHLAGTESEEPAFAGFPQAGEGQLRK</sequence>
<evidence type="ECO:0000259" key="8">
    <source>
        <dbReference type="Pfam" id="PF00924"/>
    </source>
</evidence>
<reference evidence="12" key="1">
    <citation type="submission" date="2017-01" db="EMBL/GenBank/DDBJ databases">
        <authorList>
            <person name="Varghese N."/>
            <person name="Submissions S."/>
        </authorList>
    </citation>
    <scope>NUCLEOTIDE SEQUENCE [LARGE SCALE GENOMIC DNA]</scope>
    <source>
        <strain evidence="12">DSM 7027</strain>
    </source>
</reference>
<dbReference type="PANTHER" id="PTHR43634">
    <property type="entry name" value="OW CONDUCTANCE MECHANOSENSITIVE CHANNEL"/>
    <property type="match status" value="1"/>
</dbReference>
<dbReference type="Gene3D" id="3.30.70.100">
    <property type="match status" value="1"/>
</dbReference>
<comment type="similarity">
    <text evidence="2">Belongs to the MscS (TC 1.A.23) family.</text>
</comment>
<dbReference type="InterPro" id="IPR010920">
    <property type="entry name" value="LSM_dom_sf"/>
</dbReference>
<dbReference type="InterPro" id="IPR049278">
    <property type="entry name" value="MS_channel_C"/>
</dbReference>
<dbReference type="InterPro" id="IPR011014">
    <property type="entry name" value="MscS_channel_TM-2"/>
</dbReference>
<dbReference type="InterPro" id="IPR045042">
    <property type="entry name" value="YnaI-like"/>
</dbReference>
<comment type="subcellular location">
    <subcellularLocation>
        <location evidence="1">Cell membrane</location>
        <topology evidence="1">Multi-pass membrane protein</topology>
    </subcellularLocation>
</comment>
<evidence type="ECO:0000313" key="12">
    <source>
        <dbReference type="Proteomes" id="UP000186895"/>
    </source>
</evidence>
<dbReference type="Gene3D" id="1.10.287.1260">
    <property type="match status" value="1"/>
</dbReference>
<dbReference type="Proteomes" id="UP000186895">
    <property type="component" value="Unassembled WGS sequence"/>
</dbReference>